<accession>A0A2U2DU21</accession>
<dbReference type="EMBL" id="QFBC01000003">
    <property type="protein sequence ID" value="PWE56797.1"/>
    <property type="molecule type" value="Genomic_DNA"/>
</dbReference>
<dbReference type="AlphaFoldDB" id="A0A2U2DU21"/>
<protein>
    <submittedName>
        <fullName evidence="1">Uncharacterized protein</fullName>
    </submittedName>
</protein>
<reference evidence="1 2" key="1">
    <citation type="submission" date="2018-05" db="EMBL/GenBank/DDBJ databases">
        <title>The draft genome of strain NS-104.</title>
        <authorList>
            <person name="Hang P."/>
            <person name="Jiang J."/>
        </authorList>
    </citation>
    <scope>NUCLEOTIDE SEQUENCE [LARGE SCALE GENOMIC DNA]</scope>
    <source>
        <strain evidence="1 2">NS-104</strain>
    </source>
</reference>
<comment type="caution">
    <text evidence="1">The sequence shown here is derived from an EMBL/GenBank/DDBJ whole genome shotgun (WGS) entry which is preliminary data.</text>
</comment>
<gene>
    <name evidence="1" type="ORF">DEM27_10570</name>
</gene>
<dbReference type="OrthoDB" id="9900834at2"/>
<sequence>MADAAEFLKDDKPGEYVARFTVTGEVRVTIKAESLDDAETRAWAMADSDEFGHGLDDITDVELDWVDRSPPMFLVTRDGRSMRVSHLHDGDLPRQPDSSGF</sequence>
<name>A0A2U2DU21_9HYPH</name>
<keyword evidence="2" id="KW-1185">Reference proteome</keyword>
<proteinExistence type="predicted"/>
<evidence type="ECO:0000313" key="1">
    <source>
        <dbReference type="EMBL" id="PWE56797.1"/>
    </source>
</evidence>
<evidence type="ECO:0000313" key="2">
    <source>
        <dbReference type="Proteomes" id="UP000245252"/>
    </source>
</evidence>
<dbReference type="RefSeq" id="WP_109458172.1">
    <property type="nucleotide sequence ID" value="NZ_QFBC01000003.1"/>
</dbReference>
<dbReference type="Proteomes" id="UP000245252">
    <property type="component" value="Unassembled WGS sequence"/>
</dbReference>
<organism evidence="1 2">
    <name type="scientific">Metarhizobium album</name>
    <dbReference type="NCBI Taxonomy" id="2182425"/>
    <lineage>
        <taxon>Bacteria</taxon>
        <taxon>Pseudomonadati</taxon>
        <taxon>Pseudomonadota</taxon>
        <taxon>Alphaproteobacteria</taxon>
        <taxon>Hyphomicrobiales</taxon>
        <taxon>Rhizobiaceae</taxon>
        <taxon>Metarhizobium</taxon>
    </lineage>
</organism>